<dbReference type="UniPathway" id="UPA00219"/>
<comment type="pathway">
    <text evidence="1 9">Cell wall biogenesis; peptidoglycan biosynthesis.</text>
</comment>
<dbReference type="CDD" id="cd16913">
    <property type="entry name" value="YkuD_like"/>
    <property type="match status" value="1"/>
</dbReference>
<evidence type="ECO:0000313" key="13">
    <source>
        <dbReference type="Proteomes" id="UP000032047"/>
    </source>
</evidence>
<name>A0A0D0HSP0_9BACL</name>
<keyword evidence="4" id="KW-0378">Hydrolase</keyword>
<evidence type="ECO:0000256" key="4">
    <source>
        <dbReference type="ARBA" id="ARBA00022801"/>
    </source>
</evidence>
<dbReference type="PATRIC" id="fig|265546.4.peg.832"/>
<evidence type="ECO:0000256" key="10">
    <source>
        <dbReference type="SAM" id="MobiDB-lite"/>
    </source>
</evidence>
<dbReference type="GO" id="GO:0071555">
    <property type="term" value="P:cell wall organization"/>
    <property type="evidence" value="ECO:0007669"/>
    <property type="project" value="UniProtKB-UniRule"/>
</dbReference>
<dbReference type="GO" id="GO:0008360">
    <property type="term" value="P:regulation of cell shape"/>
    <property type="evidence" value="ECO:0007669"/>
    <property type="project" value="UniProtKB-UniRule"/>
</dbReference>
<organism evidence="12 13">
    <name type="scientific">Anoxybacillus ayderensis</name>
    <dbReference type="NCBI Taxonomy" id="265546"/>
    <lineage>
        <taxon>Bacteria</taxon>
        <taxon>Bacillati</taxon>
        <taxon>Bacillota</taxon>
        <taxon>Bacilli</taxon>
        <taxon>Bacillales</taxon>
        <taxon>Anoxybacillaceae</taxon>
        <taxon>Anoxybacillus</taxon>
    </lineage>
</organism>
<evidence type="ECO:0000256" key="8">
    <source>
        <dbReference type="ARBA" id="ARBA00060592"/>
    </source>
</evidence>
<dbReference type="EC" id="2.-.-.-" evidence="12"/>
<dbReference type="GO" id="GO:0018104">
    <property type="term" value="P:peptidoglycan-protein cross-linking"/>
    <property type="evidence" value="ECO:0007669"/>
    <property type="project" value="TreeGrafter"/>
</dbReference>
<keyword evidence="5 9" id="KW-0133">Cell shape</keyword>
<evidence type="ECO:0000256" key="3">
    <source>
        <dbReference type="ARBA" id="ARBA00022679"/>
    </source>
</evidence>
<feature type="compositionally biased region" description="Basic and acidic residues" evidence="10">
    <location>
        <begin position="208"/>
        <end position="218"/>
    </location>
</feature>
<dbReference type="InterPro" id="IPR005490">
    <property type="entry name" value="LD_TPept_cat_dom"/>
</dbReference>
<dbReference type="InterPro" id="IPR050979">
    <property type="entry name" value="LD-transpeptidase"/>
</dbReference>
<dbReference type="AlphaFoldDB" id="A0A0D0HSP0"/>
<dbReference type="GO" id="GO:0005576">
    <property type="term" value="C:extracellular region"/>
    <property type="evidence" value="ECO:0007669"/>
    <property type="project" value="TreeGrafter"/>
</dbReference>
<dbReference type="PANTHER" id="PTHR30582">
    <property type="entry name" value="L,D-TRANSPEPTIDASE"/>
    <property type="match status" value="1"/>
</dbReference>
<dbReference type="PANTHER" id="PTHR30582:SF4">
    <property type="entry name" value="L,D-TRANSPEPTIDASE YQJB-RELATED"/>
    <property type="match status" value="1"/>
</dbReference>
<evidence type="ECO:0000313" key="12">
    <source>
        <dbReference type="EMBL" id="KIP22262.1"/>
    </source>
</evidence>
<feature type="active site" description="Proton donor/acceptor" evidence="9">
    <location>
        <position position="111"/>
    </location>
</feature>
<comment type="caution">
    <text evidence="12">The sequence shown here is derived from an EMBL/GenBank/DDBJ whole genome shotgun (WGS) entry which is preliminary data.</text>
</comment>
<accession>A0A0D0HSP0</accession>
<feature type="active site" description="Nucleophile" evidence="9">
    <location>
        <position position="127"/>
    </location>
</feature>
<comment type="pathway">
    <text evidence="8">Glycan biosynthesis.</text>
</comment>
<proteinExistence type="inferred from homology"/>
<gene>
    <name evidence="12" type="ORF">JV16_00810</name>
</gene>
<feature type="region of interest" description="Disordered" evidence="10">
    <location>
        <begin position="208"/>
        <end position="233"/>
    </location>
</feature>
<protein>
    <submittedName>
        <fullName evidence="12">Putative L,D-transpeptidase YkuD</fullName>
        <ecNumber evidence="12">2.-.-.-</ecNumber>
    </submittedName>
</protein>
<comment type="similarity">
    <text evidence="2">Belongs to the YkuD family.</text>
</comment>
<sequence length="233" mass="26442">MMPLLFAFFLFLSPLWPLGDNPRVGDPMIIVNKQTNQLAFIRHGKIERIYRVATGKTNALTPEGLFTVTVKAVNPYYRKKNIPGGAPNNPLGTRWIGFDARGTDGRTYGIHGTNRPSSIGRYITEGCVRMHNRDVEALYPNVPLGTKVAIVKTNESFQQLGKKYGSVFSFNRKNFDKIYLRSHFFRDYFYILLHGSLMNIYSKRESEVNNDHDGESSGKAHHLSKPSVLSDDR</sequence>
<keyword evidence="7 9" id="KW-0961">Cell wall biogenesis/degradation</keyword>
<dbReference type="SUPFAM" id="SSF141523">
    <property type="entry name" value="L,D-transpeptidase catalytic domain-like"/>
    <property type="match status" value="1"/>
</dbReference>
<dbReference type="Pfam" id="PF03734">
    <property type="entry name" value="YkuD"/>
    <property type="match status" value="1"/>
</dbReference>
<evidence type="ECO:0000256" key="1">
    <source>
        <dbReference type="ARBA" id="ARBA00004752"/>
    </source>
</evidence>
<keyword evidence="13" id="KW-1185">Reference proteome</keyword>
<evidence type="ECO:0000256" key="2">
    <source>
        <dbReference type="ARBA" id="ARBA00005992"/>
    </source>
</evidence>
<dbReference type="FunFam" id="2.40.440.10:FF:000003">
    <property type="entry name" value="L,D-transpeptidase YciB"/>
    <property type="match status" value="1"/>
</dbReference>
<keyword evidence="6 9" id="KW-0573">Peptidoglycan synthesis</keyword>
<reference evidence="12 13" key="1">
    <citation type="submission" date="2015-01" db="EMBL/GenBank/DDBJ databases">
        <title>Genome sequence of Anoxybacillus ayderensis strain AB04.</title>
        <authorList>
            <person name="Belduz A.O."/>
            <person name="Canakci S."/>
            <person name="Chan K.-G."/>
            <person name="Kahar U.M."/>
            <person name="Yaakob A.S."/>
            <person name="Chan C.S."/>
            <person name="Goh K.M."/>
        </authorList>
    </citation>
    <scope>NUCLEOTIDE SEQUENCE [LARGE SCALE GENOMIC DNA]</scope>
    <source>
        <strain evidence="12 13">AB04</strain>
    </source>
</reference>
<dbReference type="GO" id="GO:0016740">
    <property type="term" value="F:transferase activity"/>
    <property type="evidence" value="ECO:0007669"/>
    <property type="project" value="UniProtKB-KW"/>
</dbReference>
<dbReference type="GO" id="GO:0071972">
    <property type="term" value="F:peptidoglycan L,D-transpeptidase activity"/>
    <property type="evidence" value="ECO:0007669"/>
    <property type="project" value="TreeGrafter"/>
</dbReference>
<dbReference type="Gene3D" id="2.40.440.10">
    <property type="entry name" value="L,D-transpeptidase catalytic domain-like"/>
    <property type="match status" value="1"/>
</dbReference>
<dbReference type="InterPro" id="IPR038063">
    <property type="entry name" value="Transpep_catalytic_dom"/>
</dbReference>
<feature type="domain" description="L,D-TPase catalytic" evidence="11">
    <location>
        <begin position="27"/>
        <end position="151"/>
    </location>
</feature>
<dbReference type="PROSITE" id="PS52029">
    <property type="entry name" value="LD_TPASE"/>
    <property type="match status" value="1"/>
</dbReference>
<evidence type="ECO:0000256" key="5">
    <source>
        <dbReference type="ARBA" id="ARBA00022960"/>
    </source>
</evidence>
<evidence type="ECO:0000259" key="11">
    <source>
        <dbReference type="PROSITE" id="PS52029"/>
    </source>
</evidence>
<evidence type="ECO:0000256" key="9">
    <source>
        <dbReference type="PROSITE-ProRule" id="PRU01373"/>
    </source>
</evidence>
<evidence type="ECO:0000256" key="7">
    <source>
        <dbReference type="ARBA" id="ARBA00023316"/>
    </source>
</evidence>
<keyword evidence="3 12" id="KW-0808">Transferase</keyword>
<evidence type="ECO:0000256" key="6">
    <source>
        <dbReference type="ARBA" id="ARBA00022984"/>
    </source>
</evidence>
<dbReference type="Proteomes" id="UP000032047">
    <property type="component" value="Unassembled WGS sequence"/>
</dbReference>
<dbReference type="EMBL" id="JXTG01000002">
    <property type="protein sequence ID" value="KIP22262.1"/>
    <property type="molecule type" value="Genomic_DNA"/>
</dbReference>